<dbReference type="GO" id="GO:0020037">
    <property type="term" value="F:heme binding"/>
    <property type="evidence" value="ECO:0007669"/>
    <property type="project" value="InterPro"/>
</dbReference>
<dbReference type="InterPro" id="IPR038158">
    <property type="entry name" value="H-NOX_domain_sf"/>
</dbReference>
<dbReference type="AlphaFoldDB" id="A0A4R2RIN1"/>
<dbReference type="RefSeq" id="WP_132950597.1">
    <property type="nucleotide sequence ID" value="NZ_SLXU01000002.1"/>
</dbReference>
<dbReference type="InterPro" id="IPR024096">
    <property type="entry name" value="NO_sig/Golgi_transp_ligand-bd"/>
</dbReference>
<evidence type="ECO:0000259" key="1">
    <source>
        <dbReference type="Pfam" id="PF07700"/>
    </source>
</evidence>
<proteinExistence type="predicted"/>
<dbReference type="GO" id="GO:0008074">
    <property type="term" value="C:guanylate cyclase complex, soluble"/>
    <property type="evidence" value="ECO:0007669"/>
    <property type="project" value="TreeGrafter"/>
</dbReference>
<dbReference type="EMBL" id="SLXU01000002">
    <property type="protein sequence ID" value="TCP62339.1"/>
    <property type="molecule type" value="Genomic_DNA"/>
</dbReference>
<dbReference type="SUPFAM" id="SSF111126">
    <property type="entry name" value="Ligand-binding domain in the NO signalling and Golgi transport"/>
    <property type="match status" value="1"/>
</dbReference>
<sequence>MHGLINRALQNFLRDTYGSDSWATIAAAAQVEGGGFEAMLPYPEDVTDRVIAAAAAHLTTPPTMILEDLGTYLVSDPGMEALRRLLRFGGATFLEFLYSLDDLPDRIRLAVPDLALPRLELVEDGRNRFLLRCNDGWPGFCCMMLGILRAMADDYGALVMLESSPGTGQAPTLRVRLLDMRFAEGRRFSLRGSA</sequence>
<dbReference type="GO" id="GO:0004383">
    <property type="term" value="F:guanylate cyclase activity"/>
    <property type="evidence" value="ECO:0007669"/>
    <property type="project" value="TreeGrafter"/>
</dbReference>
<keyword evidence="3" id="KW-1185">Reference proteome</keyword>
<evidence type="ECO:0000313" key="3">
    <source>
        <dbReference type="Proteomes" id="UP000295050"/>
    </source>
</evidence>
<dbReference type="PANTHER" id="PTHR45655">
    <property type="entry name" value="GUANYLATE CYCLASE SOLUBLE SUBUNIT BETA-2"/>
    <property type="match status" value="1"/>
</dbReference>
<dbReference type="Proteomes" id="UP000295050">
    <property type="component" value="Unassembled WGS sequence"/>
</dbReference>
<dbReference type="PANTHER" id="PTHR45655:SF13">
    <property type="entry name" value="SOLUBLE GUANYLATE CYCLASE GCY-32-RELATED"/>
    <property type="match status" value="1"/>
</dbReference>
<feature type="domain" description="Heme NO-binding" evidence="1">
    <location>
        <begin position="2"/>
        <end position="157"/>
    </location>
</feature>
<organism evidence="2 3">
    <name type="scientific">Rhodovulum bhavnagarense</name>
    <dbReference type="NCBI Taxonomy" id="992286"/>
    <lineage>
        <taxon>Bacteria</taxon>
        <taxon>Pseudomonadati</taxon>
        <taxon>Pseudomonadota</taxon>
        <taxon>Alphaproteobacteria</taxon>
        <taxon>Rhodobacterales</taxon>
        <taxon>Paracoccaceae</taxon>
        <taxon>Rhodovulum</taxon>
    </lineage>
</organism>
<evidence type="ECO:0000313" key="2">
    <source>
        <dbReference type="EMBL" id="TCP62339.1"/>
    </source>
</evidence>
<dbReference type="InterPro" id="IPR011644">
    <property type="entry name" value="Heme_NO-bd"/>
</dbReference>
<reference evidence="2 3" key="1">
    <citation type="submission" date="2019-03" db="EMBL/GenBank/DDBJ databases">
        <title>Genomic Encyclopedia of Type Strains, Phase IV (KMG-IV): sequencing the most valuable type-strain genomes for metagenomic binning, comparative biology and taxonomic classification.</title>
        <authorList>
            <person name="Goeker M."/>
        </authorList>
    </citation>
    <scope>NUCLEOTIDE SEQUENCE [LARGE SCALE GENOMIC DNA]</scope>
    <source>
        <strain evidence="2 3">DSM 24766</strain>
    </source>
</reference>
<dbReference type="GO" id="GO:0019934">
    <property type="term" value="P:cGMP-mediated signaling"/>
    <property type="evidence" value="ECO:0007669"/>
    <property type="project" value="TreeGrafter"/>
</dbReference>
<accession>A0A4R2RIN1</accession>
<comment type="caution">
    <text evidence="2">The sequence shown here is derived from an EMBL/GenBank/DDBJ whole genome shotgun (WGS) entry which is preliminary data.</text>
</comment>
<dbReference type="GO" id="GO:0070482">
    <property type="term" value="P:response to oxygen levels"/>
    <property type="evidence" value="ECO:0007669"/>
    <property type="project" value="TreeGrafter"/>
</dbReference>
<dbReference type="Gene3D" id="3.90.1520.10">
    <property type="entry name" value="H-NOX domain"/>
    <property type="match status" value="1"/>
</dbReference>
<dbReference type="Pfam" id="PF07700">
    <property type="entry name" value="HNOB"/>
    <property type="match status" value="1"/>
</dbReference>
<name>A0A4R2RIN1_9RHOB</name>
<gene>
    <name evidence="2" type="ORF">EV663_102183</name>
</gene>
<protein>
    <submittedName>
        <fullName evidence="2">Heme-NO-binding protein</fullName>
    </submittedName>
</protein>
<dbReference type="OrthoDB" id="981203at2"/>